<evidence type="ECO:0000256" key="3">
    <source>
        <dbReference type="ARBA" id="ARBA00022692"/>
    </source>
</evidence>
<sequence length="181" mass="20224">MIGSLLAFIAVIIFVGFSPNVNVANRILGDIMILIAALGYAMYTVISRFFLNKTSENTEEYQPSSIWIMTWVSLFGFLITAPISLIISPEFLVPTSYLTIPPRIWIGISYLAFISTIGAYTFYLEGVKRLNASRAAIFQALVPLFGVLFSALFLQEQFDILIYPISLLLVILGITLEYCEN</sequence>
<feature type="transmembrane region" description="Helical" evidence="6">
    <location>
        <begin position="160"/>
        <end position="179"/>
    </location>
</feature>
<gene>
    <name evidence="8" type="ORF">S01H4_07039</name>
</gene>
<evidence type="ECO:0000256" key="6">
    <source>
        <dbReference type="SAM" id="Phobius"/>
    </source>
</evidence>
<dbReference type="InterPro" id="IPR037185">
    <property type="entry name" value="EmrE-like"/>
</dbReference>
<keyword evidence="3 6" id="KW-0812">Transmembrane</keyword>
<dbReference type="Pfam" id="PF00892">
    <property type="entry name" value="EamA"/>
    <property type="match status" value="1"/>
</dbReference>
<feature type="transmembrane region" description="Helical" evidence="6">
    <location>
        <begin position="135"/>
        <end position="154"/>
    </location>
</feature>
<dbReference type="SUPFAM" id="SSF103481">
    <property type="entry name" value="Multidrug resistance efflux transporter EmrE"/>
    <property type="match status" value="1"/>
</dbReference>
<dbReference type="GO" id="GO:0005886">
    <property type="term" value="C:plasma membrane"/>
    <property type="evidence" value="ECO:0007669"/>
    <property type="project" value="UniProtKB-SubCell"/>
</dbReference>
<dbReference type="PANTHER" id="PTHR32322:SF18">
    <property type="entry name" value="S-ADENOSYLMETHIONINE_S-ADENOSYLHOMOCYSTEINE TRANSPORTER"/>
    <property type="match status" value="1"/>
</dbReference>
<dbReference type="AlphaFoldDB" id="X1AF85"/>
<comment type="subcellular location">
    <subcellularLocation>
        <location evidence="1">Cell membrane</location>
        <topology evidence="1">Multi-pass membrane protein</topology>
    </subcellularLocation>
</comment>
<dbReference type="InterPro" id="IPR000620">
    <property type="entry name" value="EamA_dom"/>
</dbReference>
<dbReference type="InterPro" id="IPR050638">
    <property type="entry name" value="AA-Vitamin_Transporters"/>
</dbReference>
<keyword evidence="2" id="KW-1003">Cell membrane</keyword>
<reference evidence="8" key="1">
    <citation type="journal article" date="2014" name="Front. Microbiol.">
        <title>High frequency of phylogenetically diverse reductive dehalogenase-homologous genes in deep subseafloor sedimentary metagenomes.</title>
        <authorList>
            <person name="Kawai M."/>
            <person name="Futagami T."/>
            <person name="Toyoda A."/>
            <person name="Takaki Y."/>
            <person name="Nishi S."/>
            <person name="Hori S."/>
            <person name="Arai W."/>
            <person name="Tsubouchi T."/>
            <person name="Morono Y."/>
            <person name="Uchiyama I."/>
            <person name="Ito T."/>
            <person name="Fujiyama A."/>
            <person name="Inagaki F."/>
            <person name="Takami H."/>
        </authorList>
    </citation>
    <scope>NUCLEOTIDE SEQUENCE</scope>
    <source>
        <strain evidence="8">Expedition CK06-06</strain>
    </source>
</reference>
<organism evidence="8">
    <name type="scientific">marine sediment metagenome</name>
    <dbReference type="NCBI Taxonomy" id="412755"/>
    <lineage>
        <taxon>unclassified sequences</taxon>
        <taxon>metagenomes</taxon>
        <taxon>ecological metagenomes</taxon>
    </lineage>
</organism>
<evidence type="ECO:0000259" key="7">
    <source>
        <dbReference type="Pfam" id="PF00892"/>
    </source>
</evidence>
<feature type="transmembrane region" description="Helical" evidence="6">
    <location>
        <begin position="33"/>
        <end position="51"/>
    </location>
</feature>
<protein>
    <recommendedName>
        <fullName evidence="7">EamA domain-containing protein</fullName>
    </recommendedName>
</protein>
<dbReference type="EMBL" id="BART01002253">
    <property type="protein sequence ID" value="GAG58776.1"/>
    <property type="molecule type" value="Genomic_DNA"/>
</dbReference>
<evidence type="ECO:0000256" key="4">
    <source>
        <dbReference type="ARBA" id="ARBA00022989"/>
    </source>
</evidence>
<feature type="transmembrane region" description="Helical" evidence="6">
    <location>
        <begin position="71"/>
        <end position="92"/>
    </location>
</feature>
<evidence type="ECO:0000256" key="5">
    <source>
        <dbReference type="ARBA" id="ARBA00023136"/>
    </source>
</evidence>
<feature type="domain" description="EamA" evidence="7">
    <location>
        <begin position="28"/>
        <end position="176"/>
    </location>
</feature>
<dbReference type="PANTHER" id="PTHR32322">
    <property type="entry name" value="INNER MEMBRANE TRANSPORTER"/>
    <property type="match status" value="1"/>
</dbReference>
<keyword evidence="4 6" id="KW-1133">Transmembrane helix</keyword>
<feature type="transmembrane region" description="Helical" evidence="6">
    <location>
        <begin position="104"/>
        <end position="123"/>
    </location>
</feature>
<evidence type="ECO:0000256" key="1">
    <source>
        <dbReference type="ARBA" id="ARBA00004651"/>
    </source>
</evidence>
<evidence type="ECO:0000256" key="2">
    <source>
        <dbReference type="ARBA" id="ARBA00022475"/>
    </source>
</evidence>
<proteinExistence type="predicted"/>
<keyword evidence="5 6" id="KW-0472">Membrane</keyword>
<evidence type="ECO:0000313" key="8">
    <source>
        <dbReference type="EMBL" id="GAG58776.1"/>
    </source>
</evidence>
<accession>X1AF85</accession>
<name>X1AF85_9ZZZZ</name>
<comment type="caution">
    <text evidence="8">The sequence shown here is derived from an EMBL/GenBank/DDBJ whole genome shotgun (WGS) entry which is preliminary data.</text>
</comment>